<dbReference type="SMART" id="SM00418">
    <property type="entry name" value="HTH_ARSR"/>
    <property type="match status" value="1"/>
</dbReference>
<dbReference type="OrthoDB" id="9794330at2"/>
<dbReference type="InterPro" id="IPR011991">
    <property type="entry name" value="ArsR-like_HTH"/>
</dbReference>
<dbReference type="SUPFAM" id="SSF46785">
    <property type="entry name" value="Winged helix' DNA-binding domain"/>
    <property type="match status" value="1"/>
</dbReference>
<evidence type="ECO:0000313" key="6">
    <source>
        <dbReference type="Proteomes" id="UP000234335"/>
    </source>
</evidence>
<evidence type="ECO:0000256" key="2">
    <source>
        <dbReference type="ARBA" id="ARBA00023125"/>
    </source>
</evidence>
<evidence type="ECO:0000259" key="4">
    <source>
        <dbReference type="PROSITE" id="PS50987"/>
    </source>
</evidence>
<keyword evidence="1" id="KW-0805">Transcription regulation</keyword>
<dbReference type="PANTHER" id="PTHR43132:SF6">
    <property type="entry name" value="HTH-TYPE TRANSCRIPTIONAL REPRESSOR CZRA"/>
    <property type="match status" value="1"/>
</dbReference>
<proteinExistence type="predicted"/>
<dbReference type="PROSITE" id="PS50987">
    <property type="entry name" value="HTH_ARSR_2"/>
    <property type="match status" value="1"/>
</dbReference>
<dbReference type="InterPro" id="IPR001845">
    <property type="entry name" value="HTH_ArsR_DNA-bd_dom"/>
</dbReference>
<evidence type="ECO:0000256" key="3">
    <source>
        <dbReference type="ARBA" id="ARBA00023163"/>
    </source>
</evidence>
<keyword evidence="3" id="KW-0804">Transcription</keyword>
<dbReference type="CDD" id="cd00090">
    <property type="entry name" value="HTH_ARSR"/>
    <property type="match status" value="1"/>
</dbReference>
<dbReference type="GO" id="GO:0003677">
    <property type="term" value="F:DNA binding"/>
    <property type="evidence" value="ECO:0007669"/>
    <property type="project" value="UniProtKB-KW"/>
</dbReference>
<dbReference type="InterPro" id="IPR036388">
    <property type="entry name" value="WH-like_DNA-bd_sf"/>
</dbReference>
<dbReference type="Pfam" id="PF01022">
    <property type="entry name" value="HTH_5"/>
    <property type="match status" value="1"/>
</dbReference>
<accession>A0A2I1MAY5</accession>
<dbReference type="Gene3D" id="1.10.10.10">
    <property type="entry name" value="Winged helix-like DNA-binding domain superfamily/Winged helix DNA-binding domain"/>
    <property type="match status" value="1"/>
</dbReference>
<dbReference type="AlphaFoldDB" id="A0A2I1MAY5"/>
<evidence type="ECO:0000256" key="1">
    <source>
        <dbReference type="ARBA" id="ARBA00023015"/>
    </source>
</evidence>
<organism evidence="5 6">
    <name type="scientific">Anaerococcus octavius</name>
    <dbReference type="NCBI Taxonomy" id="54007"/>
    <lineage>
        <taxon>Bacteria</taxon>
        <taxon>Bacillati</taxon>
        <taxon>Bacillota</taxon>
        <taxon>Tissierellia</taxon>
        <taxon>Tissierellales</taxon>
        <taxon>Peptoniphilaceae</taxon>
        <taxon>Anaerococcus</taxon>
    </lineage>
</organism>
<protein>
    <submittedName>
        <fullName evidence="5">Transcriptional regulator</fullName>
    </submittedName>
</protein>
<dbReference type="NCBIfam" id="NF033788">
    <property type="entry name" value="HTH_metalloreg"/>
    <property type="match status" value="1"/>
</dbReference>
<dbReference type="Proteomes" id="UP000234335">
    <property type="component" value="Unassembled WGS sequence"/>
</dbReference>
<dbReference type="PRINTS" id="PR00778">
    <property type="entry name" value="HTHARSR"/>
</dbReference>
<evidence type="ECO:0000313" key="5">
    <source>
        <dbReference type="EMBL" id="PKZ17277.1"/>
    </source>
</evidence>
<comment type="caution">
    <text evidence="5">The sequence shown here is derived from an EMBL/GenBank/DDBJ whole genome shotgun (WGS) entry which is preliminary data.</text>
</comment>
<reference evidence="5 6" key="1">
    <citation type="submission" date="2017-12" db="EMBL/GenBank/DDBJ databases">
        <title>Phylogenetic diversity of female urinary microbiome.</title>
        <authorList>
            <person name="Thomas-White K."/>
            <person name="Wolfe A.J."/>
        </authorList>
    </citation>
    <scope>NUCLEOTIDE SEQUENCE [LARGE SCALE GENOMIC DNA]</scope>
    <source>
        <strain evidence="5 6">UMB0119</strain>
    </source>
</reference>
<sequence>MCFGGFVDSSLDKVSLEKLNSLSNLFKVFGDLTRLRIMQELFNGPLSVGEIAKHLDMSQSAISHQLKYLKDANLVKGERNGKSIFYELADDHVKIIFKTGIEHIYE</sequence>
<dbReference type="GO" id="GO:0003700">
    <property type="term" value="F:DNA-binding transcription factor activity"/>
    <property type="evidence" value="ECO:0007669"/>
    <property type="project" value="InterPro"/>
</dbReference>
<dbReference type="PANTHER" id="PTHR43132">
    <property type="entry name" value="ARSENICAL RESISTANCE OPERON REPRESSOR ARSR-RELATED"/>
    <property type="match status" value="1"/>
</dbReference>
<gene>
    <name evidence="5" type="ORF">CYJ34_00790</name>
</gene>
<dbReference type="InterPro" id="IPR036390">
    <property type="entry name" value="WH_DNA-bd_sf"/>
</dbReference>
<keyword evidence="6" id="KW-1185">Reference proteome</keyword>
<name>A0A2I1MAY5_9FIRM</name>
<feature type="domain" description="HTH arsR-type" evidence="4">
    <location>
        <begin position="14"/>
        <end position="106"/>
    </location>
</feature>
<dbReference type="EMBL" id="PKGS01000001">
    <property type="protein sequence ID" value="PKZ17277.1"/>
    <property type="molecule type" value="Genomic_DNA"/>
</dbReference>
<keyword evidence="2" id="KW-0238">DNA-binding</keyword>
<dbReference type="InterPro" id="IPR051011">
    <property type="entry name" value="Metal_resp_trans_reg"/>
</dbReference>